<comment type="similarity">
    <text evidence="1">Belongs to the REF/SRPP family.</text>
</comment>
<gene>
    <name evidence="2" type="ORF">NC653_033336</name>
</gene>
<protein>
    <submittedName>
        <fullName evidence="2">Uncharacterized protein</fullName>
    </submittedName>
</protein>
<dbReference type="AlphaFoldDB" id="A0AAD6PYZ8"/>
<evidence type="ECO:0000313" key="2">
    <source>
        <dbReference type="EMBL" id="KAJ6972969.1"/>
    </source>
</evidence>
<organism evidence="2 3">
    <name type="scientific">Populus alba x Populus x berolinensis</name>
    <dbReference type="NCBI Taxonomy" id="444605"/>
    <lineage>
        <taxon>Eukaryota</taxon>
        <taxon>Viridiplantae</taxon>
        <taxon>Streptophyta</taxon>
        <taxon>Embryophyta</taxon>
        <taxon>Tracheophyta</taxon>
        <taxon>Spermatophyta</taxon>
        <taxon>Magnoliopsida</taxon>
        <taxon>eudicotyledons</taxon>
        <taxon>Gunneridae</taxon>
        <taxon>Pentapetalae</taxon>
        <taxon>rosids</taxon>
        <taxon>fabids</taxon>
        <taxon>Malpighiales</taxon>
        <taxon>Salicaceae</taxon>
        <taxon>Saliceae</taxon>
        <taxon>Populus</taxon>
    </lineage>
</organism>
<comment type="caution">
    <text evidence="2">The sequence shown here is derived from an EMBL/GenBank/DDBJ whole genome shotgun (WGS) entry which is preliminary data.</text>
</comment>
<keyword evidence="3" id="KW-1185">Reference proteome</keyword>
<accession>A0AAD6PYZ8</accession>
<dbReference type="Proteomes" id="UP001164929">
    <property type="component" value="Chromosome 14"/>
</dbReference>
<dbReference type="Pfam" id="PF05755">
    <property type="entry name" value="REF"/>
    <property type="match status" value="2"/>
</dbReference>
<dbReference type="PANTHER" id="PTHR33732:SF3">
    <property type="entry name" value="OS07G0671800 PROTEIN"/>
    <property type="match status" value="1"/>
</dbReference>
<dbReference type="EMBL" id="JAQIZT010000014">
    <property type="protein sequence ID" value="KAJ6972969.1"/>
    <property type="molecule type" value="Genomic_DNA"/>
</dbReference>
<proteinExistence type="inferred from homology"/>
<reference evidence="2" key="1">
    <citation type="journal article" date="2023" name="Mol. Ecol. Resour.">
        <title>Chromosome-level genome assembly of a triploid poplar Populus alba 'Berolinensis'.</title>
        <authorList>
            <person name="Chen S."/>
            <person name="Yu Y."/>
            <person name="Wang X."/>
            <person name="Wang S."/>
            <person name="Zhang T."/>
            <person name="Zhou Y."/>
            <person name="He R."/>
            <person name="Meng N."/>
            <person name="Wang Y."/>
            <person name="Liu W."/>
            <person name="Liu Z."/>
            <person name="Liu J."/>
            <person name="Guo Q."/>
            <person name="Huang H."/>
            <person name="Sederoff R.R."/>
            <person name="Wang G."/>
            <person name="Qu G."/>
            <person name="Chen S."/>
        </authorList>
    </citation>
    <scope>NUCLEOTIDE SEQUENCE</scope>
    <source>
        <strain evidence="2">SC-2020</strain>
    </source>
</reference>
<sequence>MDIICCLIRLKTIRKKLKYLDYVQVVPIYVMVCFSSVYRYAKENSGPLKPGVRTVEDTVRTQNCHRTGLRQIDESLRELERQVPSQVKWVSGQARAVACEVQRAGVVDAAKNITKTMYTTYEPTARGLAQIAVPTAAFWSEKYNQVVGSAAERNCTVALYLPLIPVAQTAMVFDGSAGKSVVSANGVVAH</sequence>
<name>A0AAD6PYZ8_9ROSI</name>
<dbReference type="PANTHER" id="PTHR33732">
    <property type="entry name" value="REF/SRPP-LIKE PROTEIN OS05G0151300/LOC_OS05G05940"/>
    <property type="match status" value="1"/>
</dbReference>
<evidence type="ECO:0000256" key="1">
    <source>
        <dbReference type="ARBA" id="ARBA00009737"/>
    </source>
</evidence>
<dbReference type="InterPro" id="IPR008802">
    <property type="entry name" value="REF"/>
</dbReference>
<evidence type="ECO:0000313" key="3">
    <source>
        <dbReference type="Proteomes" id="UP001164929"/>
    </source>
</evidence>